<dbReference type="PANTHER" id="PTHR31760">
    <property type="entry name" value="S-ADENOSYL-L-METHIONINE-DEPENDENT METHYLTRANSFERASES SUPERFAMILY PROTEIN"/>
    <property type="match status" value="1"/>
</dbReference>
<dbReference type="AlphaFoldDB" id="A0A542ECF2"/>
<comment type="caution">
    <text evidence="8">The sequence shown here is derived from an EMBL/GenBank/DDBJ whole genome shotgun (WGS) entry which is preliminary data.</text>
</comment>
<comment type="similarity">
    <text evidence="6">Belongs to the methyltransferase superfamily. RNA methyltransferase RsmG family.</text>
</comment>
<reference evidence="8 9" key="1">
    <citation type="submission" date="2019-06" db="EMBL/GenBank/DDBJ databases">
        <title>Sequencing the genomes of 1000 actinobacteria strains.</title>
        <authorList>
            <person name="Klenk H.-P."/>
        </authorList>
    </citation>
    <scope>NUCLEOTIDE SEQUENCE [LARGE SCALE GENOMIC DNA]</scope>
    <source>
        <strain evidence="8 9">DSM 19828</strain>
    </source>
</reference>
<dbReference type="RefSeq" id="WP_246092275.1">
    <property type="nucleotide sequence ID" value="NZ_BAABCI010000039.1"/>
</dbReference>
<evidence type="ECO:0000313" key="9">
    <source>
        <dbReference type="Proteomes" id="UP000320806"/>
    </source>
</evidence>
<dbReference type="CDD" id="cd02440">
    <property type="entry name" value="AdoMet_MTases"/>
    <property type="match status" value="1"/>
</dbReference>
<comment type="caution">
    <text evidence="6">Lacks conserved residue(s) required for the propagation of feature annotation.</text>
</comment>
<evidence type="ECO:0000256" key="4">
    <source>
        <dbReference type="ARBA" id="ARBA00022679"/>
    </source>
</evidence>
<evidence type="ECO:0000256" key="5">
    <source>
        <dbReference type="ARBA" id="ARBA00022691"/>
    </source>
</evidence>
<keyword evidence="2 6" id="KW-0698">rRNA processing</keyword>
<gene>
    <name evidence="6" type="primary">rsmG</name>
    <name evidence="8" type="ORF">FB459_0397</name>
</gene>
<feature type="binding site" evidence="6">
    <location>
        <begin position="129"/>
        <end position="130"/>
    </location>
    <ligand>
        <name>S-adenosyl-L-methionine</name>
        <dbReference type="ChEBI" id="CHEBI:59789"/>
    </ligand>
</feature>
<evidence type="ECO:0000256" key="2">
    <source>
        <dbReference type="ARBA" id="ARBA00022552"/>
    </source>
</evidence>
<protein>
    <recommendedName>
        <fullName evidence="6">Ribosomal RNA small subunit methyltransferase G</fullName>
        <ecNumber evidence="6">2.1.1.-</ecNumber>
    </recommendedName>
    <alternativeName>
        <fullName evidence="6">16S rRNA 7-methylguanosine methyltransferase</fullName>
        <shortName evidence="6">16S rRNA m7G methyltransferase</shortName>
    </alternativeName>
</protein>
<dbReference type="SUPFAM" id="SSF53335">
    <property type="entry name" value="S-adenosyl-L-methionine-dependent methyltransferases"/>
    <property type="match status" value="1"/>
</dbReference>
<dbReference type="InterPro" id="IPR029063">
    <property type="entry name" value="SAM-dependent_MTases_sf"/>
</dbReference>
<keyword evidence="3 6" id="KW-0489">Methyltransferase</keyword>
<dbReference type="GO" id="GO:0005829">
    <property type="term" value="C:cytosol"/>
    <property type="evidence" value="ECO:0007669"/>
    <property type="project" value="TreeGrafter"/>
</dbReference>
<sequence>MKPDREVEPLPEAPATAAAYLGDRFALMQRFAEHLADTGVSHGLIGPREVPRLWERHVLNCVGVQELIEPDAHVADVGSGAGLPGLVIAIARPDLQVTLVEPMLRRVNWLDAVRSDLRLDNVTIVRSRAEQCTDLEVDVVTSRAVARLETLSQWSLPLLRSGGRMLALKGSSAQEEVDEARSQIESMGGSDVEVLTCGSAVVDPPTSIVSVRVQHRLERRTAPFRQSRAGKQSAKRGPNRQNKRK</sequence>
<feature type="compositionally biased region" description="Basic residues" evidence="7">
    <location>
        <begin position="233"/>
        <end position="245"/>
    </location>
</feature>
<name>A0A542ECF2_9MICO</name>
<dbReference type="PANTHER" id="PTHR31760:SF0">
    <property type="entry name" value="S-ADENOSYL-L-METHIONINE-DEPENDENT METHYLTRANSFERASES SUPERFAMILY PROTEIN"/>
    <property type="match status" value="1"/>
</dbReference>
<dbReference type="EC" id="2.1.1.-" evidence="6"/>
<dbReference type="Gene3D" id="3.40.50.150">
    <property type="entry name" value="Vaccinia Virus protein VP39"/>
    <property type="match status" value="1"/>
</dbReference>
<dbReference type="Pfam" id="PF02527">
    <property type="entry name" value="GidB"/>
    <property type="match status" value="1"/>
</dbReference>
<feature type="binding site" evidence="6">
    <location>
        <position position="78"/>
    </location>
    <ligand>
        <name>S-adenosyl-L-methionine</name>
        <dbReference type="ChEBI" id="CHEBI:59789"/>
    </ligand>
</feature>
<evidence type="ECO:0000256" key="3">
    <source>
        <dbReference type="ARBA" id="ARBA00022603"/>
    </source>
</evidence>
<feature type="region of interest" description="Disordered" evidence="7">
    <location>
        <begin position="219"/>
        <end position="245"/>
    </location>
</feature>
<evidence type="ECO:0000313" key="8">
    <source>
        <dbReference type="EMBL" id="TQJ13012.1"/>
    </source>
</evidence>
<evidence type="ECO:0000256" key="7">
    <source>
        <dbReference type="SAM" id="MobiDB-lite"/>
    </source>
</evidence>
<evidence type="ECO:0000256" key="6">
    <source>
        <dbReference type="HAMAP-Rule" id="MF_00074"/>
    </source>
</evidence>
<dbReference type="HAMAP" id="MF_00074">
    <property type="entry name" value="16SrRNA_methyltr_G"/>
    <property type="match status" value="1"/>
</dbReference>
<comment type="subcellular location">
    <subcellularLocation>
        <location evidence="6">Cytoplasm</location>
    </subcellularLocation>
</comment>
<comment type="function">
    <text evidence="6">Specifically methylates the N7 position of a guanine in 16S rRNA.</text>
</comment>
<dbReference type="InterPro" id="IPR003682">
    <property type="entry name" value="rRNA_ssu_MeTfrase_G"/>
</dbReference>
<keyword evidence="1 6" id="KW-0963">Cytoplasm</keyword>
<dbReference type="GO" id="GO:0070043">
    <property type="term" value="F:rRNA (guanine-N7-)-methyltransferase activity"/>
    <property type="evidence" value="ECO:0007669"/>
    <property type="project" value="UniProtKB-UniRule"/>
</dbReference>
<keyword evidence="4 6" id="KW-0808">Transferase</keyword>
<proteinExistence type="inferred from homology"/>
<evidence type="ECO:0000256" key="1">
    <source>
        <dbReference type="ARBA" id="ARBA00022490"/>
    </source>
</evidence>
<feature type="binding site" evidence="6">
    <location>
        <position position="83"/>
    </location>
    <ligand>
        <name>S-adenosyl-L-methionine</name>
        <dbReference type="ChEBI" id="CHEBI:59789"/>
    </ligand>
</feature>
<dbReference type="NCBIfam" id="TIGR00138">
    <property type="entry name" value="rsmG_gidB"/>
    <property type="match status" value="1"/>
</dbReference>
<keyword evidence="9" id="KW-1185">Reference proteome</keyword>
<dbReference type="EMBL" id="VFMO01000001">
    <property type="protein sequence ID" value="TQJ13012.1"/>
    <property type="molecule type" value="Genomic_DNA"/>
</dbReference>
<dbReference type="Proteomes" id="UP000320806">
    <property type="component" value="Unassembled WGS sequence"/>
</dbReference>
<keyword evidence="5 6" id="KW-0949">S-adenosyl-L-methionine</keyword>
<feature type="binding site" evidence="6">
    <location>
        <position position="143"/>
    </location>
    <ligand>
        <name>S-adenosyl-L-methionine</name>
        <dbReference type="ChEBI" id="CHEBI:59789"/>
    </ligand>
</feature>
<accession>A0A542ECF2</accession>
<organism evidence="8 9">
    <name type="scientific">Yimella lutea</name>
    <dbReference type="NCBI Taxonomy" id="587872"/>
    <lineage>
        <taxon>Bacteria</taxon>
        <taxon>Bacillati</taxon>
        <taxon>Actinomycetota</taxon>
        <taxon>Actinomycetes</taxon>
        <taxon>Micrococcales</taxon>
        <taxon>Dermacoccaceae</taxon>
        <taxon>Yimella</taxon>
    </lineage>
</organism>